<dbReference type="SUPFAM" id="SSF52172">
    <property type="entry name" value="CheY-like"/>
    <property type="match status" value="1"/>
</dbReference>
<reference evidence="14" key="1">
    <citation type="submission" date="2016-10" db="EMBL/GenBank/DDBJ databases">
        <authorList>
            <person name="Varghese N."/>
            <person name="Submissions S."/>
        </authorList>
    </citation>
    <scope>NUCLEOTIDE SEQUENCE [LARGE SCALE GENOMIC DNA]</scope>
    <source>
        <strain evidence="14">DSM 16995</strain>
    </source>
</reference>
<dbReference type="NCBIfam" id="TIGR00229">
    <property type="entry name" value="sensory_box"/>
    <property type="match status" value="1"/>
</dbReference>
<dbReference type="Gene3D" id="3.30.450.20">
    <property type="entry name" value="PAS domain"/>
    <property type="match status" value="1"/>
</dbReference>
<proteinExistence type="predicted"/>
<dbReference type="Pfam" id="PF00072">
    <property type="entry name" value="Response_reg"/>
    <property type="match status" value="1"/>
</dbReference>
<evidence type="ECO:0000256" key="4">
    <source>
        <dbReference type="ARBA" id="ARBA00022741"/>
    </source>
</evidence>
<dbReference type="PANTHER" id="PTHR43065:SF46">
    <property type="entry name" value="C4-DICARBOXYLATE TRANSPORT SENSOR PROTEIN DCTB"/>
    <property type="match status" value="1"/>
</dbReference>
<dbReference type="CDD" id="cd00130">
    <property type="entry name" value="PAS"/>
    <property type="match status" value="1"/>
</dbReference>
<gene>
    <name evidence="13" type="ORF">SAMN05660337_1747</name>
</gene>
<keyword evidence="5" id="KW-0418">Kinase</keyword>
<dbReference type="AlphaFoldDB" id="A0A1G9FXN3"/>
<evidence type="ECO:0000256" key="3">
    <source>
        <dbReference type="ARBA" id="ARBA00022679"/>
    </source>
</evidence>
<evidence type="ECO:0000259" key="11">
    <source>
        <dbReference type="PROSITE" id="PS50112"/>
    </source>
</evidence>
<evidence type="ECO:0000256" key="1">
    <source>
        <dbReference type="ARBA" id="ARBA00000085"/>
    </source>
</evidence>
<comment type="catalytic activity">
    <reaction evidence="1">
        <text>ATP + protein L-histidine = ADP + protein N-phospho-L-histidine.</text>
        <dbReference type="EC" id="2.7.13.3"/>
    </reaction>
</comment>
<dbReference type="InterPro" id="IPR000014">
    <property type="entry name" value="PAS"/>
</dbReference>
<name>A0A1G9FXN3_9BACT</name>
<dbReference type="InterPro" id="IPR036890">
    <property type="entry name" value="HATPase_C_sf"/>
</dbReference>
<dbReference type="GO" id="GO:0005524">
    <property type="term" value="F:ATP binding"/>
    <property type="evidence" value="ECO:0007669"/>
    <property type="project" value="UniProtKB-KW"/>
</dbReference>
<dbReference type="InterPro" id="IPR035965">
    <property type="entry name" value="PAS-like_dom_sf"/>
</dbReference>
<dbReference type="PRINTS" id="PR00344">
    <property type="entry name" value="BCTRLSENSOR"/>
</dbReference>
<dbReference type="InterPro" id="IPR003594">
    <property type="entry name" value="HATPase_dom"/>
</dbReference>
<evidence type="ECO:0000313" key="13">
    <source>
        <dbReference type="EMBL" id="SDK93119.1"/>
    </source>
</evidence>
<dbReference type="InterPro" id="IPR005467">
    <property type="entry name" value="His_kinase_dom"/>
</dbReference>
<keyword evidence="7" id="KW-0902">Two-component regulatory system</keyword>
<dbReference type="Gene3D" id="1.10.287.130">
    <property type="match status" value="1"/>
</dbReference>
<organism evidence="13 14">
    <name type="scientific">Maridesulfovibrio ferrireducens</name>
    <dbReference type="NCBI Taxonomy" id="246191"/>
    <lineage>
        <taxon>Bacteria</taxon>
        <taxon>Pseudomonadati</taxon>
        <taxon>Thermodesulfobacteriota</taxon>
        <taxon>Desulfovibrionia</taxon>
        <taxon>Desulfovibrionales</taxon>
        <taxon>Desulfovibrionaceae</taxon>
        <taxon>Maridesulfovibrio</taxon>
    </lineage>
</organism>
<protein>
    <recommendedName>
        <fullName evidence="2">histidine kinase</fullName>
        <ecNumber evidence="2">2.7.13.3</ecNumber>
    </recommendedName>
</protein>
<dbReference type="SMART" id="SM00448">
    <property type="entry name" value="REC"/>
    <property type="match status" value="1"/>
</dbReference>
<dbReference type="SUPFAM" id="SSF55785">
    <property type="entry name" value="PYP-like sensor domain (PAS domain)"/>
    <property type="match status" value="1"/>
</dbReference>
<keyword evidence="3" id="KW-0808">Transferase</keyword>
<evidence type="ECO:0000259" key="9">
    <source>
        <dbReference type="PROSITE" id="PS50109"/>
    </source>
</evidence>
<feature type="domain" description="Histidine kinase" evidence="9">
    <location>
        <begin position="312"/>
        <end position="561"/>
    </location>
</feature>
<dbReference type="PROSITE" id="PS50109">
    <property type="entry name" value="HIS_KIN"/>
    <property type="match status" value="1"/>
</dbReference>
<evidence type="ECO:0000259" key="10">
    <source>
        <dbReference type="PROSITE" id="PS50110"/>
    </source>
</evidence>
<dbReference type="InterPro" id="IPR001789">
    <property type="entry name" value="Sig_transdc_resp-reg_receiver"/>
</dbReference>
<dbReference type="Pfam" id="PF13188">
    <property type="entry name" value="PAS_8"/>
    <property type="match status" value="1"/>
</dbReference>
<dbReference type="Gene3D" id="3.30.565.10">
    <property type="entry name" value="Histidine kinase-like ATPase, C-terminal domain"/>
    <property type="match status" value="1"/>
</dbReference>
<keyword evidence="4" id="KW-0547">Nucleotide-binding</keyword>
<dbReference type="InterPro" id="IPR011006">
    <property type="entry name" value="CheY-like_superfamily"/>
</dbReference>
<keyword evidence="14" id="KW-1185">Reference proteome</keyword>
<feature type="domain" description="Response regulatory" evidence="10">
    <location>
        <begin position="5"/>
        <end position="122"/>
    </location>
</feature>
<evidence type="ECO:0000256" key="7">
    <source>
        <dbReference type="ARBA" id="ARBA00023012"/>
    </source>
</evidence>
<dbReference type="Proteomes" id="UP000199053">
    <property type="component" value="Unassembled WGS sequence"/>
</dbReference>
<evidence type="ECO:0000256" key="8">
    <source>
        <dbReference type="PROSITE-ProRule" id="PRU00169"/>
    </source>
</evidence>
<dbReference type="SMART" id="SM00387">
    <property type="entry name" value="HATPase_c"/>
    <property type="match status" value="1"/>
</dbReference>
<evidence type="ECO:0000256" key="2">
    <source>
        <dbReference type="ARBA" id="ARBA00012438"/>
    </source>
</evidence>
<dbReference type="GO" id="GO:0000160">
    <property type="term" value="P:phosphorelay signal transduction system"/>
    <property type="evidence" value="ECO:0007669"/>
    <property type="project" value="UniProtKB-KW"/>
</dbReference>
<feature type="domain" description="PAS" evidence="11">
    <location>
        <begin position="172"/>
        <end position="213"/>
    </location>
</feature>
<dbReference type="InterPro" id="IPR004358">
    <property type="entry name" value="Sig_transdc_His_kin-like_C"/>
</dbReference>
<dbReference type="PANTHER" id="PTHR43065">
    <property type="entry name" value="SENSOR HISTIDINE KINASE"/>
    <property type="match status" value="1"/>
</dbReference>
<evidence type="ECO:0000313" key="14">
    <source>
        <dbReference type="Proteomes" id="UP000199053"/>
    </source>
</evidence>
<evidence type="ECO:0000256" key="6">
    <source>
        <dbReference type="ARBA" id="ARBA00022840"/>
    </source>
</evidence>
<dbReference type="OrthoDB" id="9787818at2"/>
<dbReference type="SUPFAM" id="SSF55874">
    <property type="entry name" value="ATPase domain of HSP90 chaperone/DNA topoisomerase II/histidine kinase"/>
    <property type="match status" value="1"/>
</dbReference>
<keyword evidence="8" id="KW-0597">Phosphoprotein</keyword>
<dbReference type="RefSeq" id="WP_092160145.1">
    <property type="nucleotide sequence ID" value="NZ_FNGA01000002.1"/>
</dbReference>
<dbReference type="Pfam" id="PF02518">
    <property type="entry name" value="HATPase_c"/>
    <property type="match status" value="1"/>
</dbReference>
<keyword evidence="6" id="KW-0067">ATP-binding</keyword>
<dbReference type="InterPro" id="IPR000700">
    <property type="entry name" value="PAS-assoc_C"/>
</dbReference>
<dbReference type="STRING" id="246191.SAMN05660337_1747"/>
<sequence>MISTLILIVEDDDNSLTLLDTLLTSQGFKVLSATNGLEAWNLLQKQIPDLIISDILMPEMDGFTLCRKCKETEKLRNIPFVFYTATYTDDSEARYAYEIGVSKFLIKPMEVDLFLKEIIKVLEEHSSSSPDISPIPPKDTSNHDSRHTAILTNKLIKKDKEVKLGRHCVEMSEAQYRQLVEFAPLGIMRTSPKGELQSANQHLAAMLGYISSDDMVERVENVSHVLCRNKEEWDRHLELIQTNDQGGFPECVLKSVEGRDIWVEIHGRAISVENGEVEAYEFFIIDITERKQAEEFRVQSEKMRAIGSLAAGLVHEVSTPCNYIQNNINYVMDTFAVVQNVIRKLKELPGADQHEDVAALLSQLETESLLTEIPEALNESKQGIEHIIRIVRSANQFAHPSNNKMTSANMNEAVRNSVTITTNEWKYSADVKLNLDQNLPPVPCVVDQIHQVIINLIVNAVHAIVPKLKSGEFEKGVITLGTSFDDSWIMLTCSDNGTGIPEKVRDLIFNPFFTTKEIGKGTGQGLTIARTLVVKNHGGELTFETEEGKGTTFTVLLPRPKIEPSEKLITPQ</sequence>
<dbReference type="EC" id="2.7.13.3" evidence="2"/>
<feature type="modified residue" description="4-aspartylphosphate" evidence="8">
    <location>
        <position position="54"/>
    </location>
</feature>
<feature type="domain" description="PAC" evidence="12">
    <location>
        <begin position="247"/>
        <end position="299"/>
    </location>
</feature>
<dbReference type="PROSITE" id="PS50113">
    <property type="entry name" value="PAC"/>
    <property type="match status" value="1"/>
</dbReference>
<evidence type="ECO:0000256" key="5">
    <source>
        <dbReference type="ARBA" id="ARBA00022777"/>
    </source>
</evidence>
<evidence type="ECO:0000259" key="12">
    <source>
        <dbReference type="PROSITE" id="PS50113"/>
    </source>
</evidence>
<dbReference type="GO" id="GO:0004673">
    <property type="term" value="F:protein histidine kinase activity"/>
    <property type="evidence" value="ECO:0007669"/>
    <property type="project" value="UniProtKB-EC"/>
</dbReference>
<dbReference type="Gene3D" id="3.40.50.2300">
    <property type="match status" value="1"/>
</dbReference>
<dbReference type="PROSITE" id="PS50110">
    <property type="entry name" value="RESPONSE_REGULATORY"/>
    <property type="match status" value="1"/>
</dbReference>
<accession>A0A1G9FXN3</accession>
<dbReference type="EMBL" id="FNGA01000002">
    <property type="protein sequence ID" value="SDK93119.1"/>
    <property type="molecule type" value="Genomic_DNA"/>
</dbReference>
<dbReference type="PROSITE" id="PS50112">
    <property type="entry name" value="PAS"/>
    <property type="match status" value="1"/>
</dbReference>